<comment type="caution">
    <text evidence="6">The sequence shown here is derived from an EMBL/GenBank/DDBJ whole genome shotgun (WGS) entry which is preliminary data.</text>
</comment>
<dbReference type="Pfam" id="PF00106">
    <property type="entry name" value="adh_short"/>
    <property type="match status" value="1"/>
</dbReference>
<evidence type="ECO:0000313" key="6">
    <source>
        <dbReference type="EMBL" id="MBG6084077.1"/>
    </source>
</evidence>
<evidence type="ECO:0000256" key="3">
    <source>
        <dbReference type="RuleBase" id="RU000363"/>
    </source>
</evidence>
<dbReference type="Proteomes" id="UP000625033">
    <property type="component" value="Unassembled WGS sequence"/>
</dbReference>
<dbReference type="PRINTS" id="PR00081">
    <property type="entry name" value="GDHRDH"/>
</dbReference>
<dbReference type="SUPFAM" id="SSF51735">
    <property type="entry name" value="NAD(P)-binding Rossmann-fold domains"/>
    <property type="match status" value="1"/>
</dbReference>
<dbReference type="InterPro" id="IPR036291">
    <property type="entry name" value="NAD(P)-bd_dom_sf"/>
</dbReference>
<evidence type="ECO:0000256" key="2">
    <source>
        <dbReference type="ARBA" id="ARBA00023002"/>
    </source>
</evidence>
<keyword evidence="2" id="KW-0560">Oxidoreductase</keyword>
<dbReference type="PANTHER" id="PTHR44196">
    <property type="entry name" value="DEHYDROGENASE/REDUCTASE SDR FAMILY MEMBER 7B"/>
    <property type="match status" value="1"/>
</dbReference>
<feature type="compositionally biased region" description="Basic residues" evidence="4">
    <location>
        <begin position="211"/>
        <end position="222"/>
    </location>
</feature>
<evidence type="ECO:0000256" key="1">
    <source>
        <dbReference type="ARBA" id="ARBA00006484"/>
    </source>
</evidence>
<sequence>METIDKVFVVTGGGAGIGREVVFQLLGKNARVAAVDLNEAALEETVRLANAGDKLSTHALNITDREAVEALPAQVKQIHGQVNGLINVAGIIHDFKPISELDRSAIERVMNVNFWGTVNTTTAFLPDLMAGPPATLMNVASMGSLIPFPGQSAYGASKAAVKLFTEGLIAEHQGTKLAVSVVFPGAIETEISKNSGAQMRERSVPEEIPAGKKRKKAKKPAKHQMTSAYDAAAEMVRAIEGNKQRVLIGKDAVMMDRMARIMPSRAITIIAKKMAGMAQ</sequence>
<evidence type="ECO:0000256" key="4">
    <source>
        <dbReference type="SAM" id="MobiDB-lite"/>
    </source>
</evidence>
<evidence type="ECO:0000313" key="7">
    <source>
        <dbReference type="Proteomes" id="UP000625033"/>
    </source>
</evidence>
<gene>
    <name evidence="6" type="ORF">IW252_000844</name>
</gene>
<proteinExistence type="inferred from homology"/>
<dbReference type="CDD" id="cd05233">
    <property type="entry name" value="SDR_c"/>
    <property type="match status" value="1"/>
</dbReference>
<feature type="region of interest" description="Disordered" evidence="4">
    <location>
        <begin position="194"/>
        <end position="224"/>
    </location>
</feature>
<dbReference type="RefSeq" id="WP_196835433.1">
    <property type="nucleotide sequence ID" value="NZ_JADOTZ010000001.1"/>
</dbReference>
<dbReference type="AlphaFoldDB" id="A0A931GEY5"/>
<dbReference type="PANTHER" id="PTHR44196:SF1">
    <property type="entry name" value="DEHYDROGENASE_REDUCTASE SDR FAMILY MEMBER 7B"/>
    <property type="match status" value="1"/>
</dbReference>
<dbReference type="GO" id="GO:0016491">
    <property type="term" value="F:oxidoreductase activity"/>
    <property type="evidence" value="ECO:0007669"/>
    <property type="project" value="UniProtKB-KW"/>
</dbReference>
<organism evidence="6 7">
    <name type="scientific">Zhihengliuella flava</name>
    <dbReference type="NCBI Taxonomy" id="1285193"/>
    <lineage>
        <taxon>Bacteria</taxon>
        <taxon>Bacillati</taxon>
        <taxon>Actinomycetota</taxon>
        <taxon>Actinomycetes</taxon>
        <taxon>Micrococcales</taxon>
        <taxon>Micrococcaceae</taxon>
        <taxon>Zhihengliuella</taxon>
    </lineage>
</organism>
<name>A0A931GEY5_9MICC</name>
<dbReference type="GO" id="GO:0016020">
    <property type="term" value="C:membrane"/>
    <property type="evidence" value="ECO:0007669"/>
    <property type="project" value="TreeGrafter"/>
</dbReference>
<dbReference type="InterPro" id="IPR002347">
    <property type="entry name" value="SDR_fam"/>
</dbReference>
<dbReference type="InterPro" id="IPR057326">
    <property type="entry name" value="KR_dom"/>
</dbReference>
<dbReference type="SMART" id="SM00822">
    <property type="entry name" value="PKS_KR"/>
    <property type="match status" value="1"/>
</dbReference>
<accession>A0A931GEY5</accession>
<dbReference type="PRINTS" id="PR00080">
    <property type="entry name" value="SDRFAMILY"/>
</dbReference>
<evidence type="ECO:0000259" key="5">
    <source>
        <dbReference type="SMART" id="SM00822"/>
    </source>
</evidence>
<protein>
    <submittedName>
        <fullName evidence="6">Short-subunit dehydrogenase</fullName>
    </submittedName>
</protein>
<feature type="domain" description="Ketoreductase" evidence="5">
    <location>
        <begin position="6"/>
        <end position="190"/>
    </location>
</feature>
<keyword evidence="7" id="KW-1185">Reference proteome</keyword>
<dbReference type="Gene3D" id="3.40.50.720">
    <property type="entry name" value="NAD(P)-binding Rossmann-like Domain"/>
    <property type="match status" value="1"/>
</dbReference>
<comment type="similarity">
    <text evidence="1 3">Belongs to the short-chain dehydrogenases/reductases (SDR) family.</text>
</comment>
<dbReference type="EMBL" id="JADOTZ010000001">
    <property type="protein sequence ID" value="MBG6084077.1"/>
    <property type="molecule type" value="Genomic_DNA"/>
</dbReference>
<reference evidence="6" key="1">
    <citation type="submission" date="2020-11" db="EMBL/GenBank/DDBJ databases">
        <title>Sequencing the genomes of 1000 actinobacteria strains.</title>
        <authorList>
            <person name="Klenk H.-P."/>
        </authorList>
    </citation>
    <scope>NUCLEOTIDE SEQUENCE</scope>
    <source>
        <strain evidence="6">DSM 26152</strain>
    </source>
</reference>